<reference evidence="8" key="1">
    <citation type="journal article" date="2019" name="Int. J. Syst. Evol. Microbiol.">
        <title>The Global Catalogue of Microorganisms (GCM) 10K type strain sequencing project: providing services to taxonomists for standard genome sequencing and annotation.</title>
        <authorList>
            <consortium name="The Broad Institute Genomics Platform"/>
            <consortium name="The Broad Institute Genome Sequencing Center for Infectious Disease"/>
            <person name="Wu L."/>
            <person name="Ma J."/>
        </authorList>
    </citation>
    <scope>NUCLEOTIDE SEQUENCE [LARGE SCALE GENOMIC DNA]</scope>
    <source>
        <strain evidence="8">CGMCC 1.3240</strain>
    </source>
</reference>
<dbReference type="Proteomes" id="UP001596047">
    <property type="component" value="Unassembled WGS sequence"/>
</dbReference>
<dbReference type="SUPFAM" id="SSF51445">
    <property type="entry name" value="(Trans)glycosidases"/>
    <property type="match status" value="1"/>
</dbReference>
<dbReference type="InterPro" id="IPR017853">
    <property type="entry name" value="GH"/>
</dbReference>
<feature type="domain" description="CBM6" evidence="5">
    <location>
        <begin position="7"/>
        <end position="127"/>
    </location>
</feature>
<dbReference type="EMBL" id="JBHSOW010000040">
    <property type="protein sequence ID" value="MFC5649672.1"/>
    <property type="molecule type" value="Genomic_DNA"/>
</dbReference>
<dbReference type="InterPro" id="IPR022790">
    <property type="entry name" value="GH26_dom"/>
</dbReference>
<evidence type="ECO:0000256" key="3">
    <source>
        <dbReference type="ARBA" id="ARBA00023295"/>
    </source>
</evidence>
<comment type="similarity">
    <text evidence="1 4">Belongs to the glycosyl hydrolase 26 family.</text>
</comment>
<evidence type="ECO:0000313" key="8">
    <source>
        <dbReference type="Proteomes" id="UP001596047"/>
    </source>
</evidence>
<keyword evidence="2 4" id="KW-0378">Hydrolase</keyword>
<evidence type="ECO:0000256" key="4">
    <source>
        <dbReference type="PROSITE-ProRule" id="PRU01100"/>
    </source>
</evidence>
<evidence type="ECO:0000259" key="5">
    <source>
        <dbReference type="PROSITE" id="PS51175"/>
    </source>
</evidence>
<dbReference type="PROSITE" id="PS51764">
    <property type="entry name" value="GH26"/>
    <property type="match status" value="1"/>
</dbReference>
<feature type="active site" description="Nucleophile" evidence="4">
    <location>
        <position position="397"/>
    </location>
</feature>
<gene>
    <name evidence="7" type="ORF">ACFPYJ_11170</name>
</gene>
<name>A0ABW0VV22_9BACL</name>
<feature type="active site" description="Proton donor" evidence="4">
    <location>
        <position position="305"/>
    </location>
</feature>
<dbReference type="Gene3D" id="3.20.20.80">
    <property type="entry name" value="Glycosidases"/>
    <property type="match status" value="1"/>
</dbReference>
<dbReference type="Pfam" id="PF02156">
    <property type="entry name" value="Glyco_hydro_26"/>
    <property type="match status" value="1"/>
</dbReference>
<evidence type="ECO:0000256" key="1">
    <source>
        <dbReference type="ARBA" id="ARBA00007754"/>
    </source>
</evidence>
<evidence type="ECO:0000313" key="7">
    <source>
        <dbReference type="EMBL" id="MFC5649672.1"/>
    </source>
</evidence>
<accession>A0ABW0VV22</accession>
<evidence type="ECO:0000259" key="6">
    <source>
        <dbReference type="PROSITE" id="PS51764"/>
    </source>
</evidence>
<dbReference type="PANTHER" id="PTHR40079">
    <property type="entry name" value="MANNAN ENDO-1,4-BETA-MANNOSIDASE E-RELATED"/>
    <property type="match status" value="1"/>
</dbReference>
<dbReference type="InterPro" id="IPR008979">
    <property type="entry name" value="Galactose-bd-like_sf"/>
</dbReference>
<keyword evidence="3 4" id="KW-0326">Glycosidase</keyword>
<dbReference type="Pfam" id="PF16990">
    <property type="entry name" value="CBM_35"/>
    <property type="match status" value="1"/>
</dbReference>
<sequence length="459" mass="51504">MSQPIHTKLHIGAEEGRLDGAFLSTELSGYSGTGYVTGFGKNGDSIEIDACIPQDGHYELSIRYAALKGTKPNNLYVDGYAYGHLHFTASDAFENLAACTIFLKEGTHTIKLEHYYGLVEVDAFILTAVETVPRPKPSFELTNPNASAEAAALMKFFSDIYGSKIITGQHTSAAAGPEIDYIHEVTGKYPAMRGFDLLSYSHATTTKNRSQSAIDEVADNRGTIEQIIKWAQGGGLVEICWHWFSPLAGTDKSFYTKDTDFDLNKALIPGTPEHEAILKDMDAIALELTRLRDHNIPVLWRPLHEAEGKWFWWGAQGAEPFIKLFRWMYDLYTNKYELNNLIWLWNAPHPEWIPGMDVIDLAGADLYVQGGNYGPLTCGFEYMHRLTEGKRAIALTENGPVPDPDLMFATQAPWLWFMPWWGGFCTDPAITSHEQLRHTYNHPHTITLDDLKTYFPGSK</sequence>
<dbReference type="CDD" id="cd04086">
    <property type="entry name" value="CBM35_mannanase-like"/>
    <property type="match status" value="1"/>
</dbReference>
<dbReference type="PROSITE" id="PS51175">
    <property type="entry name" value="CBM6"/>
    <property type="match status" value="1"/>
</dbReference>
<dbReference type="InterPro" id="IPR005084">
    <property type="entry name" value="CBM6"/>
</dbReference>
<organism evidence="7 8">
    <name type="scientific">Paenibacillus solisilvae</name>
    <dbReference type="NCBI Taxonomy" id="2486751"/>
    <lineage>
        <taxon>Bacteria</taxon>
        <taxon>Bacillati</taxon>
        <taxon>Bacillota</taxon>
        <taxon>Bacilli</taxon>
        <taxon>Bacillales</taxon>
        <taxon>Paenibacillaceae</taxon>
        <taxon>Paenibacillus</taxon>
    </lineage>
</organism>
<comment type="caution">
    <text evidence="7">The sequence shown here is derived from an EMBL/GenBank/DDBJ whole genome shotgun (WGS) entry which is preliminary data.</text>
</comment>
<dbReference type="SUPFAM" id="SSF49785">
    <property type="entry name" value="Galactose-binding domain-like"/>
    <property type="match status" value="1"/>
</dbReference>
<dbReference type="GO" id="GO:0016787">
    <property type="term" value="F:hydrolase activity"/>
    <property type="evidence" value="ECO:0007669"/>
    <property type="project" value="UniProtKB-KW"/>
</dbReference>
<dbReference type="PRINTS" id="PR00739">
    <property type="entry name" value="GLHYDRLASE26"/>
</dbReference>
<proteinExistence type="inferred from homology"/>
<dbReference type="PANTHER" id="PTHR40079:SF4">
    <property type="entry name" value="GH26 DOMAIN-CONTAINING PROTEIN-RELATED"/>
    <property type="match status" value="1"/>
</dbReference>
<feature type="domain" description="GH26" evidence="6">
    <location>
        <begin position="148"/>
        <end position="449"/>
    </location>
</feature>
<dbReference type="RefSeq" id="WP_379188205.1">
    <property type="nucleotide sequence ID" value="NZ_JBHSOW010000040.1"/>
</dbReference>
<dbReference type="Gene3D" id="2.60.120.260">
    <property type="entry name" value="Galactose-binding domain-like"/>
    <property type="match status" value="1"/>
</dbReference>
<dbReference type="InterPro" id="IPR000805">
    <property type="entry name" value="Glyco_hydro_26"/>
</dbReference>
<protein>
    <submittedName>
        <fullName evidence="7">Glycosyl hydrolase</fullName>
    </submittedName>
</protein>
<evidence type="ECO:0000256" key="2">
    <source>
        <dbReference type="ARBA" id="ARBA00022801"/>
    </source>
</evidence>
<keyword evidence="8" id="KW-1185">Reference proteome</keyword>